<dbReference type="EMBL" id="WMJX01000019">
    <property type="protein sequence ID" value="MTG98405.1"/>
    <property type="molecule type" value="Genomic_DNA"/>
</dbReference>
<dbReference type="Proteomes" id="UP000438760">
    <property type="component" value="Unassembled WGS sequence"/>
</dbReference>
<dbReference type="InterPro" id="IPR001279">
    <property type="entry name" value="Metallo-B-lactamas"/>
</dbReference>
<organism evidence="2 3">
    <name type="scientific">Myroides albus</name>
    <dbReference type="NCBI Taxonomy" id="2562892"/>
    <lineage>
        <taxon>Bacteria</taxon>
        <taxon>Pseudomonadati</taxon>
        <taxon>Bacteroidota</taxon>
        <taxon>Flavobacteriia</taxon>
        <taxon>Flavobacteriales</taxon>
        <taxon>Flavobacteriaceae</taxon>
        <taxon>Myroides</taxon>
    </lineage>
</organism>
<dbReference type="RefSeq" id="WP_155092432.1">
    <property type="nucleotide sequence ID" value="NZ_CP102754.1"/>
</dbReference>
<dbReference type="SUPFAM" id="SSF56281">
    <property type="entry name" value="Metallo-hydrolase/oxidoreductase"/>
    <property type="match status" value="1"/>
</dbReference>
<sequence>MNIDVLHINAKSAEGEPAIFNPVVVGFSDGTSYLIDCGFTYNFSEFKQELRNLGLMIADLKGIIISHDDIDHLEGLHCFKKEYIDLEVISSVEEADSVSGRVDAERLVQVRESLNHIPEEMKQWVNNFIVELEAVKRFEVTSTLVDGQFFKDTLQVIATPGHTKGHLSFFDIETRTLIASDAIVVEDGEFNIANPQFTLDLPAALASVRKLKELNPERIICFHGGMVEEDIEGKLSRLIEKFE</sequence>
<name>A0A6I3LR12_9FLAO</name>
<reference evidence="2 3" key="1">
    <citation type="submission" date="2019-11" db="EMBL/GenBank/DDBJ databases">
        <title>Genome of Strain BIT-d1.</title>
        <authorList>
            <person name="Yang Y."/>
        </authorList>
    </citation>
    <scope>NUCLEOTIDE SEQUENCE [LARGE SCALE GENOMIC DNA]</scope>
    <source>
        <strain evidence="2 3">BIT-d1</strain>
    </source>
</reference>
<gene>
    <name evidence="2" type="ORF">GJV76_09770</name>
</gene>
<dbReference type="CDD" id="cd07721">
    <property type="entry name" value="yflN-like_MBL-fold"/>
    <property type="match status" value="1"/>
</dbReference>
<accession>A0A6I3LR12</accession>
<evidence type="ECO:0000259" key="1">
    <source>
        <dbReference type="SMART" id="SM00849"/>
    </source>
</evidence>
<proteinExistence type="predicted"/>
<dbReference type="PANTHER" id="PTHR42951:SF15">
    <property type="entry name" value="METALLO-BETA-LACTAMASE SUPERFAMILY PROTEIN"/>
    <property type="match status" value="1"/>
</dbReference>
<evidence type="ECO:0000313" key="3">
    <source>
        <dbReference type="Proteomes" id="UP000438760"/>
    </source>
</evidence>
<keyword evidence="3" id="KW-1185">Reference proteome</keyword>
<protein>
    <submittedName>
        <fullName evidence="2">MBL fold metallo-hydrolase</fullName>
    </submittedName>
</protein>
<keyword evidence="2" id="KW-0378">Hydrolase</keyword>
<comment type="caution">
    <text evidence="2">The sequence shown here is derived from an EMBL/GenBank/DDBJ whole genome shotgun (WGS) entry which is preliminary data.</text>
</comment>
<dbReference type="AlphaFoldDB" id="A0A6I3LR12"/>
<evidence type="ECO:0000313" key="2">
    <source>
        <dbReference type="EMBL" id="MTG98405.1"/>
    </source>
</evidence>
<dbReference type="OrthoDB" id="9802248at2"/>
<dbReference type="InterPro" id="IPR036866">
    <property type="entry name" value="RibonucZ/Hydroxyglut_hydro"/>
</dbReference>
<dbReference type="GO" id="GO:0016787">
    <property type="term" value="F:hydrolase activity"/>
    <property type="evidence" value="ECO:0007669"/>
    <property type="project" value="UniProtKB-KW"/>
</dbReference>
<dbReference type="SMART" id="SM00849">
    <property type="entry name" value="Lactamase_B"/>
    <property type="match status" value="1"/>
</dbReference>
<dbReference type="PANTHER" id="PTHR42951">
    <property type="entry name" value="METALLO-BETA-LACTAMASE DOMAIN-CONTAINING"/>
    <property type="match status" value="1"/>
</dbReference>
<dbReference type="Gene3D" id="3.60.15.10">
    <property type="entry name" value="Ribonuclease Z/Hydroxyacylglutathione hydrolase-like"/>
    <property type="match status" value="1"/>
</dbReference>
<feature type="domain" description="Metallo-beta-lactamase" evidence="1">
    <location>
        <begin position="20"/>
        <end position="223"/>
    </location>
</feature>
<dbReference type="Pfam" id="PF00753">
    <property type="entry name" value="Lactamase_B"/>
    <property type="match status" value="1"/>
</dbReference>
<dbReference type="InterPro" id="IPR050855">
    <property type="entry name" value="NDM-1-like"/>
</dbReference>